<evidence type="ECO:0000256" key="6">
    <source>
        <dbReference type="ARBA" id="ARBA00023014"/>
    </source>
</evidence>
<feature type="transmembrane region" description="Helical" evidence="7">
    <location>
        <begin position="74"/>
        <end position="107"/>
    </location>
</feature>
<evidence type="ECO:0000313" key="10">
    <source>
        <dbReference type="Proteomes" id="UP000095743"/>
    </source>
</evidence>
<evidence type="ECO:0000256" key="3">
    <source>
        <dbReference type="ARBA" id="ARBA00022723"/>
    </source>
</evidence>
<keyword evidence="7" id="KW-1133">Transmembrane helix</keyword>
<dbReference type="RefSeq" id="WP_069980749.1">
    <property type="nucleotide sequence ID" value="NZ_CP017269.1"/>
</dbReference>
<keyword evidence="10" id="KW-1185">Reference proteome</keyword>
<dbReference type="PROSITE" id="PS51379">
    <property type="entry name" value="4FE4S_FER_2"/>
    <property type="match status" value="1"/>
</dbReference>
<evidence type="ECO:0000259" key="8">
    <source>
        <dbReference type="PROSITE" id="PS51379"/>
    </source>
</evidence>
<keyword evidence="6" id="KW-0411">Iron-sulfur</keyword>
<dbReference type="KEGG" id="gfe:Gferi_24545"/>
<evidence type="ECO:0000256" key="4">
    <source>
        <dbReference type="ARBA" id="ARBA00022982"/>
    </source>
</evidence>
<dbReference type="Proteomes" id="UP000095743">
    <property type="component" value="Chromosome"/>
</dbReference>
<dbReference type="AlphaFoldDB" id="A0A1D8GNE0"/>
<dbReference type="InterPro" id="IPR051684">
    <property type="entry name" value="Electron_Trans/Redox"/>
</dbReference>
<evidence type="ECO:0000256" key="2">
    <source>
        <dbReference type="ARBA" id="ARBA00022485"/>
    </source>
</evidence>
<dbReference type="PANTHER" id="PTHR30176:SF3">
    <property type="entry name" value="FERREDOXIN-TYPE PROTEIN NAPH"/>
    <property type="match status" value="1"/>
</dbReference>
<dbReference type="OrthoDB" id="9806398at2"/>
<feature type="transmembrane region" description="Helical" evidence="7">
    <location>
        <begin position="127"/>
        <end position="144"/>
    </location>
</feature>
<evidence type="ECO:0000256" key="5">
    <source>
        <dbReference type="ARBA" id="ARBA00023004"/>
    </source>
</evidence>
<feature type="domain" description="4Fe-4S ferredoxin-type" evidence="8">
    <location>
        <begin position="227"/>
        <end position="256"/>
    </location>
</feature>
<proteinExistence type="predicted"/>
<reference evidence="9 10" key="1">
    <citation type="submission" date="2016-09" db="EMBL/GenBank/DDBJ databases">
        <title>Genomic analysis reveals versatility of anaerobic energy metabolism of Geosporobacter ferrireducens IRF9 of phylum Firmicutes.</title>
        <authorList>
            <person name="Kim S.-J."/>
        </authorList>
    </citation>
    <scope>NUCLEOTIDE SEQUENCE [LARGE SCALE GENOMIC DNA]</scope>
    <source>
        <strain evidence="9 10">IRF9</strain>
    </source>
</reference>
<protein>
    <submittedName>
        <fullName evidence="9">4Fe-4S ferredoxin</fullName>
    </submittedName>
</protein>
<accession>A0A1D8GNE0</accession>
<keyword evidence="7" id="KW-0472">Membrane</keyword>
<dbReference type="Pfam" id="PF12801">
    <property type="entry name" value="Fer4_5"/>
    <property type="match status" value="3"/>
</dbReference>
<dbReference type="SUPFAM" id="SSF54862">
    <property type="entry name" value="4Fe-4S ferredoxins"/>
    <property type="match status" value="1"/>
</dbReference>
<dbReference type="GO" id="GO:0005886">
    <property type="term" value="C:plasma membrane"/>
    <property type="evidence" value="ECO:0007669"/>
    <property type="project" value="TreeGrafter"/>
</dbReference>
<keyword evidence="7" id="KW-0812">Transmembrane</keyword>
<organism evidence="9 10">
    <name type="scientific">Geosporobacter ferrireducens</name>
    <dbReference type="NCBI Taxonomy" id="1424294"/>
    <lineage>
        <taxon>Bacteria</taxon>
        <taxon>Bacillati</taxon>
        <taxon>Bacillota</taxon>
        <taxon>Clostridia</taxon>
        <taxon>Peptostreptococcales</taxon>
        <taxon>Thermotaleaceae</taxon>
        <taxon>Geosporobacter</taxon>
    </lineage>
</organism>
<gene>
    <name evidence="9" type="ORF">Gferi_24545</name>
</gene>
<evidence type="ECO:0000313" key="9">
    <source>
        <dbReference type="EMBL" id="AOT72440.1"/>
    </source>
</evidence>
<keyword evidence="4" id="KW-0249">Electron transport</keyword>
<evidence type="ECO:0000256" key="1">
    <source>
        <dbReference type="ARBA" id="ARBA00022448"/>
    </source>
</evidence>
<keyword evidence="1" id="KW-0813">Transport</keyword>
<dbReference type="STRING" id="1424294.Gferi_24545"/>
<dbReference type="GO" id="GO:0051539">
    <property type="term" value="F:4 iron, 4 sulfur cluster binding"/>
    <property type="evidence" value="ECO:0007669"/>
    <property type="project" value="UniProtKB-KW"/>
</dbReference>
<keyword evidence="3" id="KW-0479">Metal-binding</keyword>
<dbReference type="Gene3D" id="3.30.70.20">
    <property type="match status" value="1"/>
</dbReference>
<feature type="transmembrane region" description="Helical" evidence="7">
    <location>
        <begin position="185"/>
        <end position="204"/>
    </location>
</feature>
<dbReference type="EMBL" id="CP017269">
    <property type="protein sequence ID" value="AOT72440.1"/>
    <property type="molecule type" value="Genomic_DNA"/>
</dbReference>
<name>A0A1D8GNE0_9FIRM</name>
<dbReference type="PANTHER" id="PTHR30176">
    <property type="entry name" value="FERREDOXIN-TYPE PROTEIN NAPH"/>
    <property type="match status" value="1"/>
</dbReference>
<dbReference type="GO" id="GO:0046872">
    <property type="term" value="F:metal ion binding"/>
    <property type="evidence" value="ECO:0007669"/>
    <property type="project" value="UniProtKB-KW"/>
</dbReference>
<keyword evidence="2" id="KW-0004">4Fe-4S</keyword>
<evidence type="ECO:0000256" key="7">
    <source>
        <dbReference type="SAM" id="Phobius"/>
    </source>
</evidence>
<keyword evidence="5" id="KW-0408">Iron</keyword>
<dbReference type="InterPro" id="IPR017896">
    <property type="entry name" value="4Fe4S_Fe-S-bd"/>
</dbReference>
<sequence>MKIIDFLKSRPFIQAIASVVTNANIGGFLTGKIWKGNSKIVCVPGLNCYSCPGALGACPIGALQAVLGGNKHNFSFYVIGILILFGVVFGRLICGFLCLFGFIQDLLYRIPVPKFKIPQRMDRPLRGFKYIVLIVPVITLPILLTNQFGIASPYFCQWICPAGTLQGGIPLVIKNESLRNMLGFLWSWKMSILTFIVVASILTYRPFCKYICPLGAVYSLFNRFSFYQMHVDKSKCNGCMICEKKCKMNVEITKNINSLECIRCNDCKGVCKGGAITSKFCLKEKKNEVDEVPHICKCVIIVTHSKKVSSVADEVWGMKDGNLTNVK</sequence>